<protein>
    <submittedName>
        <fullName evidence="8">APC family permease</fullName>
    </submittedName>
</protein>
<evidence type="ECO:0000256" key="2">
    <source>
        <dbReference type="ARBA" id="ARBA00022692"/>
    </source>
</evidence>
<keyword evidence="2 6" id="KW-0812">Transmembrane</keyword>
<proteinExistence type="predicted"/>
<dbReference type="InterPro" id="IPR050367">
    <property type="entry name" value="APC_superfamily"/>
</dbReference>
<feature type="transmembrane region" description="Helical" evidence="6">
    <location>
        <begin position="49"/>
        <end position="68"/>
    </location>
</feature>
<dbReference type="PANTHER" id="PTHR42770:SF8">
    <property type="entry name" value="PUTRESCINE IMPORTER PUUP"/>
    <property type="match status" value="1"/>
</dbReference>
<gene>
    <name evidence="8" type="ORF">LWF01_18550</name>
</gene>
<dbReference type="PIRSF" id="PIRSF006060">
    <property type="entry name" value="AA_transporter"/>
    <property type="match status" value="1"/>
</dbReference>
<sequence>MTSNKPVTLATRLGLAGVVFFGLAYMAPGIVQSTFGVVSEASHGVAPTAYLVATGAMLLTGLSYAALARRLPSAGSAYSYAGTLLGRGAGFLVGWVILLDYLFLPMVAWLIQSVYLNAQFPGVPIWGWLLLNIGLTTGINVLGIVLADRVNKALTVLALGGIVVSALVIVGYLVGRPAPELAPAIWNPGTSIVAVTSAAAIAAYSFLGFDAISTLSEETKNPRKTIPRGILLTLLIGGVIFVVVSGLMQLAHPGGTFEIADTAGYTISITTGGQMFADVLNLVGIVGGFASGLAIQATSSRLLYVMGRDGVLPGRLFGRLSHRFRVPWINVVLIGAIGLLATTLDIAQATSLINFGAFLAFTAVNISYVTLLWKTRKPVSLPLRVLASIPAVLGAIVDIVLLTQLHASAQAIGAVWLALGIGYLALVTRGFRRPVPKATEGGRSSSADGSEPEHAPLGVLKQEDDGIPDRV</sequence>
<name>A0ABY8QUZ4_9MICO</name>
<dbReference type="InterPro" id="IPR004841">
    <property type="entry name" value="AA-permease/SLC12A_dom"/>
</dbReference>
<keyword evidence="9" id="KW-1185">Reference proteome</keyword>
<evidence type="ECO:0000256" key="6">
    <source>
        <dbReference type="SAM" id="Phobius"/>
    </source>
</evidence>
<dbReference type="PANTHER" id="PTHR42770">
    <property type="entry name" value="AMINO ACID TRANSPORTER-RELATED"/>
    <property type="match status" value="1"/>
</dbReference>
<feature type="region of interest" description="Disordered" evidence="5">
    <location>
        <begin position="437"/>
        <end position="471"/>
    </location>
</feature>
<dbReference type="Proteomes" id="UP001209083">
    <property type="component" value="Chromosome"/>
</dbReference>
<evidence type="ECO:0000313" key="8">
    <source>
        <dbReference type="EMBL" id="WGW12056.1"/>
    </source>
</evidence>
<evidence type="ECO:0000256" key="5">
    <source>
        <dbReference type="SAM" id="MobiDB-lite"/>
    </source>
</evidence>
<organism evidence="8 9">
    <name type="scientific">Saxibacter everestensis</name>
    <dbReference type="NCBI Taxonomy" id="2909229"/>
    <lineage>
        <taxon>Bacteria</taxon>
        <taxon>Bacillati</taxon>
        <taxon>Actinomycetota</taxon>
        <taxon>Actinomycetes</taxon>
        <taxon>Micrococcales</taxon>
        <taxon>Brevibacteriaceae</taxon>
        <taxon>Saxibacter</taxon>
    </lineage>
</organism>
<evidence type="ECO:0000256" key="1">
    <source>
        <dbReference type="ARBA" id="ARBA00004141"/>
    </source>
</evidence>
<feature type="compositionally biased region" description="Basic and acidic residues" evidence="5">
    <location>
        <begin position="461"/>
        <end position="471"/>
    </location>
</feature>
<accession>A0ABY8QUZ4</accession>
<feature type="transmembrane region" description="Helical" evidence="6">
    <location>
        <begin position="185"/>
        <end position="209"/>
    </location>
</feature>
<feature type="transmembrane region" description="Helical" evidence="6">
    <location>
        <begin position="282"/>
        <end position="305"/>
    </location>
</feature>
<dbReference type="RefSeq" id="WP_349638854.1">
    <property type="nucleotide sequence ID" value="NZ_CP090958.1"/>
</dbReference>
<feature type="domain" description="Amino acid permease/ SLC12A" evidence="7">
    <location>
        <begin position="26"/>
        <end position="376"/>
    </location>
</feature>
<dbReference type="Pfam" id="PF00324">
    <property type="entry name" value="AA_permease"/>
    <property type="match status" value="1"/>
</dbReference>
<keyword evidence="3 6" id="KW-1133">Transmembrane helix</keyword>
<evidence type="ECO:0000256" key="4">
    <source>
        <dbReference type="ARBA" id="ARBA00023136"/>
    </source>
</evidence>
<evidence type="ECO:0000256" key="3">
    <source>
        <dbReference type="ARBA" id="ARBA00022989"/>
    </source>
</evidence>
<evidence type="ECO:0000313" key="9">
    <source>
        <dbReference type="Proteomes" id="UP001209083"/>
    </source>
</evidence>
<keyword evidence="4 6" id="KW-0472">Membrane</keyword>
<feature type="transmembrane region" description="Helical" evidence="6">
    <location>
        <begin position="385"/>
        <end position="403"/>
    </location>
</feature>
<comment type="subcellular location">
    <subcellularLocation>
        <location evidence="1">Membrane</location>
        <topology evidence="1">Multi-pass membrane protein</topology>
    </subcellularLocation>
</comment>
<dbReference type="EMBL" id="CP090958">
    <property type="protein sequence ID" value="WGW12056.1"/>
    <property type="molecule type" value="Genomic_DNA"/>
</dbReference>
<feature type="transmembrane region" description="Helical" evidence="6">
    <location>
        <begin position="352"/>
        <end position="373"/>
    </location>
</feature>
<feature type="transmembrane region" description="Helical" evidence="6">
    <location>
        <begin position="409"/>
        <end position="427"/>
    </location>
</feature>
<feature type="transmembrane region" description="Helical" evidence="6">
    <location>
        <begin position="123"/>
        <end position="146"/>
    </location>
</feature>
<feature type="transmembrane region" description="Helical" evidence="6">
    <location>
        <begin position="89"/>
        <end position="111"/>
    </location>
</feature>
<dbReference type="Gene3D" id="1.20.1740.10">
    <property type="entry name" value="Amino acid/polyamine transporter I"/>
    <property type="match status" value="1"/>
</dbReference>
<evidence type="ECO:0000259" key="7">
    <source>
        <dbReference type="Pfam" id="PF00324"/>
    </source>
</evidence>
<feature type="transmembrane region" description="Helical" evidence="6">
    <location>
        <begin position="230"/>
        <end position="251"/>
    </location>
</feature>
<feature type="transmembrane region" description="Helical" evidence="6">
    <location>
        <begin position="326"/>
        <end position="346"/>
    </location>
</feature>
<reference evidence="8 9" key="1">
    <citation type="submission" date="2023-05" db="EMBL/GenBank/DDBJ databases">
        <title>Lithophilousrod everest ZFBP1038 complete genpme.</title>
        <authorList>
            <person name="Tian M."/>
        </authorList>
    </citation>
    <scope>NUCLEOTIDE SEQUENCE [LARGE SCALE GENOMIC DNA]</scope>
    <source>
        <strain evidence="8 9">ZFBP1038</strain>
    </source>
</reference>
<feature type="transmembrane region" description="Helical" evidence="6">
    <location>
        <begin position="153"/>
        <end position="173"/>
    </location>
</feature>